<organism evidence="2">
    <name type="scientific">Arundo donax</name>
    <name type="common">Giant reed</name>
    <name type="synonym">Donax arundinaceus</name>
    <dbReference type="NCBI Taxonomy" id="35708"/>
    <lineage>
        <taxon>Eukaryota</taxon>
        <taxon>Viridiplantae</taxon>
        <taxon>Streptophyta</taxon>
        <taxon>Embryophyta</taxon>
        <taxon>Tracheophyta</taxon>
        <taxon>Spermatophyta</taxon>
        <taxon>Magnoliopsida</taxon>
        <taxon>Liliopsida</taxon>
        <taxon>Poales</taxon>
        <taxon>Poaceae</taxon>
        <taxon>PACMAD clade</taxon>
        <taxon>Arundinoideae</taxon>
        <taxon>Arundineae</taxon>
        <taxon>Arundo</taxon>
    </lineage>
</organism>
<protein>
    <submittedName>
        <fullName evidence="2">Uncharacterized protein</fullName>
    </submittedName>
</protein>
<evidence type="ECO:0000313" key="2">
    <source>
        <dbReference type="EMBL" id="JAE01342.1"/>
    </source>
</evidence>
<reference evidence="2" key="2">
    <citation type="journal article" date="2015" name="Data Brief">
        <title>Shoot transcriptome of the giant reed, Arundo donax.</title>
        <authorList>
            <person name="Barrero R.A."/>
            <person name="Guerrero F.D."/>
            <person name="Moolhuijzen P."/>
            <person name="Goolsby J.A."/>
            <person name="Tidwell J."/>
            <person name="Bellgard S.E."/>
            <person name="Bellgard M.I."/>
        </authorList>
    </citation>
    <scope>NUCLEOTIDE SEQUENCE</scope>
    <source>
        <tissue evidence="2">Shoot tissue taken approximately 20 cm above the soil surface</tissue>
    </source>
</reference>
<dbReference type="EMBL" id="GBRH01196554">
    <property type="protein sequence ID" value="JAE01342.1"/>
    <property type="molecule type" value="Transcribed_RNA"/>
</dbReference>
<reference evidence="2" key="1">
    <citation type="submission" date="2014-09" db="EMBL/GenBank/DDBJ databases">
        <authorList>
            <person name="Magalhaes I.L.F."/>
            <person name="Oliveira U."/>
            <person name="Santos F.R."/>
            <person name="Vidigal T.H.D.A."/>
            <person name="Brescovit A.D."/>
            <person name="Santos A.J."/>
        </authorList>
    </citation>
    <scope>NUCLEOTIDE SEQUENCE</scope>
    <source>
        <tissue evidence="2">Shoot tissue taken approximately 20 cm above the soil surface</tissue>
    </source>
</reference>
<evidence type="ECO:0000256" key="1">
    <source>
        <dbReference type="SAM" id="MobiDB-lite"/>
    </source>
</evidence>
<feature type="region of interest" description="Disordered" evidence="1">
    <location>
        <begin position="1"/>
        <end position="43"/>
    </location>
</feature>
<dbReference type="AlphaFoldDB" id="A0A0A9EMK0"/>
<name>A0A0A9EMK0_ARUDO</name>
<proteinExistence type="predicted"/>
<accession>A0A0A9EMK0</accession>
<sequence length="43" mass="4404">MANQDDRAPKTAAMAGSCEDSGMEKTKGNKPVQPGTGLQLGVL</sequence>